<dbReference type="RefSeq" id="WP_225355696.1">
    <property type="nucleotide sequence ID" value="NZ_CABFNH010000010.1"/>
</dbReference>
<dbReference type="Gene3D" id="1.10.260.40">
    <property type="entry name" value="lambda repressor-like DNA-binding domains"/>
    <property type="match status" value="1"/>
</dbReference>
<dbReference type="InterPro" id="IPR001387">
    <property type="entry name" value="Cro/C1-type_HTH"/>
</dbReference>
<dbReference type="PROSITE" id="PS50943">
    <property type="entry name" value="HTH_CROC1"/>
    <property type="match status" value="1"/>
</dbReference>
<proteinExistence type="predicted"/>
<dbReference type="SMART" id="SM00530">
    <property type="entry name" value="HTH_XRE"/>
    <property type="match status" value="1"/>
</dbReference>
<accession>A0A1G9YRL3</accession>
<dbReference type="CDD" id="cd00093">
    <property type="entry name" value="HTH_XRE"/>
    <property type="match status" value="1"/>
</dbReference>
<evidence type="ECO:0000313" key="1">
    <source>
        <dbReference type="EMBL" id="VTZ89803.1"/>
    </source>
</evidence>
<evidence type="ECO:0000313" key="2">
    <source>
        <dbReference type="Proteomes" id="UP000365705"/>
    </source>
</evidence>
<dbReference type="EMBL" id="CABFNH010000010">
    <property type="protein sequence ID" value="VTZ89803.1"/>
    <property type="molecule type" value="Genomic_DNA"/>
</dbReference>
<dbReference type="InterPro" id="IPR010982">
    <property type="entry name" value="Lambda_DNA-bd_dom_sf"/>
</dbReference>
<dbReference type="Pfam" id="PF01381">
    <property type="entry name" value="HTH_3"/>
    <property type="match status" value="1"/>
</dbReference>
<dbReference type="AlphaFoldDB" id="A0A1G9YRL3"/>
<sequence>MTKPNKVLIELRQKRGESQKTAAKNIGITQSMLAMLETGDRKGSDATKMAIANYYGVSVEHIFFGSNITNRDKEDK</sequence>
<gene>
    <name evidence="1" type="ORF">LMUP508_00929</name>
</gene>
<dbReference type="Proteomes" id="UP000365705">
    <property type="component" value="Unassembled WGS sequence"/>
</dbReference>
<reference evidence="1 2" key="1">
    <citation type="submission" date="2019-06" db="EMBL/GenBank/DDBJ databases">
        <authorList>
            <person name="Rodrigo-Torres L."/>
            <person name="Arahal R. D."/>
            <person name="Lucena T."/>
        </authorList>
    </citation>
    <scope>NUCLEOTIDE SEQUENCE [LARGE SCALE GENOMIC DNA]</scope>
    <source>
        <strain evidence="1 2">INIA P508</strain>
    </source>
</reference>
<dbReference type="SUPFAM" id="SSF47413">
    <property type="entry name" value="lambda repressor-like DNA-binding domains"/>
    <property type="match status" value="1"/>
</dbReference>
<name>A0A1G9YRL3_LIMMU</name>
<protein>
    <submittedName>
        <fullName evidence="1">Uncharacterized protein</fullName>
    </submittedName>
</protein>
<organism evidence="1 2">
    <name type="scientific">Limosilactobacillus mucosae</name>
    <name type="common">Lactobacillus mucosae</name>
    <dbReference type="NCBI Taxonomy" id="97478"/>
    <lineage>
        <taxon>Bacteria</taxon>
        <taxon>Bacillati</taxon>
        <taxon>Bacillota</taxon>
        <taxon>Bacilli</taxon>
        <taxon>Lactobacillales</taxon>
        <taxon>Lactobacillaceae</taxon>
        <taxon>Limosilactobacillus</taxon>
    </lineage>
</organism>
<dbReference type="GO" id="GO:0003677">
    <property type="term" value="F:DNA binding"/>
    <property type="evidence" value="ECO:0007669"/>
    <property type="project" value="InterPro"/>
</dbReference>